<dbReference type="RefSeq" id="WP_151652974.1">
    <property type="nucleotide sequence ID" value="NZ_WBVX01000029.1"/>
</dbReference>
<organism evidence="1 2">
    <name type="scientific">Brucella tritici</name>
    <dbReference type="NCBI Taxonomy" id="94626"/>
    <lineage>
        <taxon>Bacteria</taxon>
        <taxon>Pseudomonadati</taxon>
        <taxon>Pseudomonadota</taxon>
        <taxon>Alphaproteobacteria</taxon>
        <taxon>Hyphomicrobiales</taxon>
        <taxon>Brucellaceae</taxon>
        <taxon>Brucella/Ochrobactrum group</taxon>
        <taxon>Brucella</taxon>
    </lineage>
</organism>
<evidence type="ECO:0000313" key="1">
    <source>
        <dbReference type="EMBL" id="KAB2680062.1"/>
    </source>
</evidence>
<accession>A0A6L3YDV4</accession>
<dbReference type="EMBL" id="WBVX01000029">
    <property type="protein sequence ID" value="KAB2680062.1"/>
    <property type="molecule type" value="Genomic_DNA"/>
</dbReference>
<proteinExistence type="predicted"/>
<sequence length="173" mass="20161">MTSQIDLNKYDSQQRCAALISHYENIEDKPKNHRDFWRDLSAFWPTFDNIDHDAIQNLMLNTLYRHAYLTKARQRDLDALFPNEDVLEIYRGQNDHRCGRNYVTGLAWTTDIHVAEKFARNGIRGVTVGTPYILKAVINKRDIAMAFTERGESEVVMFDMDMDVETVELDVSK</sequence>
<name>A0A6L3YDV4_9HYPH</name>
<gene>
    <name evidence="1" type="ORF">F9L08_21935</name>
</gene>
<dbReference type="Proteomes" id="UP000481643">
    <property type="component" value="Unassembled WGS sequence"/>
</dbReference>
<protein>
    <submittedName>
        <fullName evidence="1">Uncharacterized protein</fullName>
    </submittedName>
</protein>
<dbReference type="AlphaFoldDB" id="A0A6L3YDV4"/>
<comment type="caution">
    <text evidence="1">The sequence shown here is derived from an EMBL/GenBank/DDBJ whole genome shotgun (WGS) entry which is preliminary data.</text>
</comment>
<reference evidence="1 2" key="1">
    <citation type="submission" date="2019-09" db="EMBL/GenBank/DDBJ databases">
        <title>Taxonomic organization of the family Brucellaceae based on a phylogenomic approach.</title>
        <authorList>
            <person name="Leclercq S."/>
            <person name="Cloeckaert A."/>
            <person name="Zygmunt M.S."/>
        </authorList>
    </citation>
    <scope>NUCLEOTIDE SEQUENCE [LARGE SCALE GENOMIC DNA]</scope>
    <source>
        <strain evidence="1 2">WS1830</strain>
    </source>
</reference>
<evidence type="ECO:0000313" key="2">
    <source>
        <dbReference type="Proteomes" id="UP000481643"/>
    </source>
</evidence>